<dbReference type="OrthoDB" id="5298283at2"/>
<evidence type="ECO:0000256" key="6">
    <source>
        <dbReference type="SAM" id="Phobius"/>
    </source>
</evidence>
<keyword evidence="4 6" id="KW-1133">Transmembrane helix</keyword>
<feature type="transmembrane region" description="Helical" evidence="6">
    <location>
        <begin position="160"/>
        <end position="179"/>
    </location>
</feature>
<dbReference type="Proteomes" id="UP000066321">
    <property type="component" value="Chromosome"/>
</dbReference>
<keyword evidence="3 6" id="KW-0812">Transmembrane</keyword>
<evidence type="ECO:0008006" key="9">
    <source>
        <dbReference type="Google" id="ProtNLM"/>
    </source>
</evidence>
<evidence type="ECO:0000256" key="3">
    <source>
        <dbReference type="ARBA" id="ARBA00022692"/>
    </source>
</evidence>
<gene>
    <name evidence="7" type="ORF">IX46_00640</name>
</gene>
<feature type="transmembrane region" description="Helical" evidence="6">
    <location>
        <begin position="214"/>
        <end position="235"/>
    </location>
</feature>
<evidence type="ECO:0000256" key="4">
    <source>
        <dbReference type="ARBA" id="ARBA00022989"/>
    </source>
</evidence>
<evidence type="ECO:0000256" key="2">
    <source>
        <dbReference type="ARBA" id="ARBA00009773"/>
    </source>
</evidence>
<reference evidence="7 8" key="1">
    <citation type="journal article" date="2015" name="J Genomics">
        <title>Whole Genome Sequence of the Soybean Aphid Endosymbiont Buchnera aphidicola and Genetic Differentiation among Biotype-Specific Strains.</title>
        <authorList>
            <person name="Cassone B.J."/>
            <person name="Wenger J.A."/>
            <person name="Michel A.P."/>
        </authorList>
    </citation>
    <scope>NUCLEOTIDE SEQUENCE [LARGE SCALE GENOMIC DNA]</scope>
    <source>
        <strain evidence="7 8">BAg</strain>
    </source>
</reference>
<feature type="transmembrane region" description="Helical" evidence="6">
    <location>
        <begin position="242"/>
        <end position="271"/>
    </location>
</feature>
<evidence type="ECO:0000313" key="8">
    <source>
        <dbReference type="Proteomes" id="UP000066321"/>
    </source>
</evidence>
<proteinExistence type="inferred from homology"/>
<feature type="transmembrane region" description="Helical" evidence="6">
    <location>
        <begin position="37"/>
        <end position="53"/>
    </location>
</feature>
<dbReference type="PATRIC" id="fig|1265350.3.peg.116"/>
<evidence type="ECO:0000256" key="1">
    <source>
        <dbReference type="ARBA" id="ARBA00004141"/>
    </source>
</evidence>
<dbReference type="STRING" id="1265350.IX46_00640"/>
<organism evidence="7 8">
    <name type="scientific">Buchnera aphidicola</name>
    <name type="common">Aphis glycines</name>
    <dbReference type="NCBI Taxonomy" id="1265350"/>
    <lineage>
        <taxon>Bacteria</taxon>
        <taxon>Pseudomonadati</taxon>
        <taxon>Pseudomonadota</taxon>
        <taxon>Gammaproteobacteria</taxon>
        <taxon>Enterobacterales</taxon>
        <taxon>Erwiniaceae</taxon>
        <taxon>Buchnera</taxon>
    </lineage>
</organism>
<dbReference type="KEGG" id="baph:IX46_00640"/>
<accession>A0A0M3RSF2</accession>
<dbReference type="GO" id="GO:0016020">
    <property type="term" value="C:membrane"/>
    <property type="evidence" value="ECO:0007669"/>
    <property type="project" value="UniProtKB-SubCell"/>
</dbReference>
<sequence length="364" mass="41098">MQNPKEKMDLSQFILSLIFIIAISIASFLIIKPFILGFLWASTIVISTWPLMLKIQKFLGGRRFIALVSMIIILLLLFIIPIVLLVNSLIATSIPIIHWFGSNTLEFPELIWLQDIPIIGKKIFIGYKELLDSDGAELIKEVRPYMGRTTEFFIIQAKNFGLFVMHLTLMLIFSILLYWNGEKISNAIRRFALRINSKNGNAIILLTVRAIRSVALGVVVTALIQAFLSGLGLLISGVPYWTLLMILIVFSCLIQLGPLPILFPSIIWLYWNNHTTWGTLLLIWSCFVFILDNILRTLFIRIGSDLPTFLILSGVIGGLLTFGMIGLFIGPVVLVILYRLTISWIYGISINSFINNIDAKPKIN</sequence>
<dbReference type="AlphaFoldDB" id="A0A0M3RSF2"/>
<feature type="transmembrane region" description="Helical" evidence="6">
    <location>
        <begin position="65"/>
        <end position="90"/>
    </location>
</feature>
<dbReference type="NCBIfam" id="NF008216">
    <property type="entry name" value="PRK10983.1"/>
    <property type="match status" value="1"/>
</dbReference>
<dbReference type="RefSeq" id="WP_053940098.1">
    <property type="nucleotide sequence ID" value="NZ_CP009253.1"/>
</dbReference>
<evidence type="ECO:0000313" key="7">
    <source>
        <dbReference type="EMBL" id="ALD15086.1"/>
    </source>
</evidence>
<comment type="subcellular location">
    <subcellularLocation>
        <location evidence="1">Membrane</location>
        <topology evidence="1">Multi-pass membrane protein</topology>
    </subcellularLocation>
</comment>
<feature type="transmembrane region" description="Helical" evidence="6">
    <location>
        <begin position="277"/>
        <end position="295"/>
    </location>
</feature>
<name>A0A0M3RSF2_9GAMM</name>
<evidence type="ECO:0000256" key="5">
    <source>
        <dbReference type="ARBA" id="ARBA00023136"/>
    </source>
</evidence>
<feature type="transmembrane region" description="Helical" evidence="6">
    <location>
        <begin position="307"/>
        <end position="330"/>
    </location>
</feature>
<feature type="transmembrane region" description="Helical" evidence="6">
    <location>
        <begin position="12"/>
        <end position="31"/>
    </location>
</feature>
<protein>
    <recommendedName>
        <fullName evidence="9">AI-2E family transporter YdiK</fullName>
    </recommendedName>
</protein>
<dbReference type="Pfam" id="PF01594">
    <property type="entry name" value="AI-2E_transport"/>
    <property type="match status" value="1"/>
</dbReference>
<comment type="similarity">
    <text evidence="2">Belongs to the autoinducer-2 exporter (AI-2E) (TC 2.A.86) family.</text>
</comment>
<dbReference type="InterPro" id="IPR002549">
    <property type="entry name" value="AI-2E-like"/>
</dbReference>
<keyword evidence="5 6" id="KW-0472">Membrane</keyword>
<dbReference type="EMBL" id="CP009253">
    <property type="protein sequence ID" value="ALD15086.1"/>
    <property type="molecule type" value="Genomic_DNA"/>
</dbReference>